<evidence type="ECO:0000256" key="6">
    <source>
        <dbReference type="ARBA" id="ARBA00023136"/>
    </source>
</evidence>
<name>A0A1R1EP48_9BACL</name>
<feature type="transmembrane region" description="Helical" evidence="7">
    <location>
        <begin position="9"/>
        <end position="30"/>
    </location>
</feature>
<dbReference type="Proteomes" id="UP000187172">
    <property type="component" value="Unassembled WGS sequence"/>
</dbReference>
<dbReference type="CDD" id="cd06261">
    <property type="entry name" value="TM_PBP2"/>
    <property type="match status" value="1"/>
</dbReference>
<dbReference type="InterPro" id="IPR000515">
    <property type="entry name" value="MetI-like"/>
</dbReference>
<feature type="transmembrane region" description="Helical" evidence="7">
    <location>
        <begin position="281"/>
        <end position="300"/>
    </location>
</feature>
<organism evidence="9 10">
    <name type="scientific">Paenibacillus rhizosphaerae</name>
    <dbReference type="NCBI Taxonomy" id="297318"/>
    <lineage>
        <taxon>Bacteria</taxon>
        <taxon>Bacillati</taxon>
        <taxon>Bacillota</taxon>
        <taxon>Bacilli</taxon>
        <taxon>Bacillales</taxon>
        <taxon>Paenibacillaceae</taxon>
        <taxon>Paenibacillus</taxon>
    </lineage>
</organism>
<evidence type="ECO:0000259" key="8">
    <source>
        <dbReference type="PROSITE" id="PS50928"/>
    </source>
</evidence>
<dbReference type="PROSITE" id="PS50928">
    <property type="entry name" value="ABC_TM1"/>
    <property type="match status" value="1"/>
</dbReference>
<protein>
    <recommendedName>
        <fullName evidence="8">ABC transmembrane type-1 domain-containing protein</fullName>
    </recommendedName>
</protein>
<feature type="transmembrane region" description="Helical" evidence="7">
    <location>
        <begin position="99"/>
        <end position="122"/>
    </location>
</feature>
<dbReference type="GO" id="GO:0071916">
    <property type="term" value="F:dipeptide transmembrane transporter activity"/>
    <property type="evidence" value="ECO:0007669"/>
    <property type="project" value="TreeGrafter"/>
</dbReference>
<dbReference type="InterPro" id="IPR035906">
    <property type="entry name" value="MetI-like_sf"/>
</dbReference>
<keyword evidence="4 7" id="KW-0812">Transmembrane</keyword>
<feature type="transmembrane region" description="Helical" evidence="7">
    <location>
        <begin position="182"/>
        <end position="201"/>
    </location>
</feature>
<dbReference type="PANTHER" id="PTHR43163:SF6">
    <property type="entry name" value="DIPEPTIDE TRANSPORT SYSTEM PERMEASE PROTEIN DPPB-RELATED"/>
    <property type="match status" value="1"/>
</dbReference>
<evidence type="ECO:0000256" key="4">
    <source>
        <dbReference type="ARBA" id="ARBA00022692"/>
    </source>
</evidence>
<dbReference type="InterPro" id="IPR045621">
    <property type="entry name" value="BPD_transp_1_N"/>
</dbReference>
<dbReference type="PANTHER" id="PTHR43163">
    <property type="entry name" value="DIPEPTIDE TRANSPORT SYSTEM PERMEASE PROTEIN DPPB-RELATED"/>
    <property type="match status" value="1"/>
</dbReference>
<evidence type="ECO:0000256" key="7">
    <source>
        <dbReference type="RuleBase" id="RU363032"/>
    </source>
</evidence>
<dbReference type="AlphaFoldDB" id="A0A1R1EP48"/>
<comment type="similarity">
    <text evidence="7">Belongs to the binding-protein-dependent transport system permease family.</text>
</comment>
<evidence type="ECO:0000313" key="9">
    <source>
        <dbReference type="EMBL" id="OMF53567.1"/>
    </source>
</evidence>
<gene>
    <name evidence="9" type="ORF">BK138_17160</name>
</gene>
<reference evidence="9 10" key="1">
    <citation type="submission" date="2016-11" db="EMBL/GenBank/DDBJ databases">
        <title>Paenibacillus species isolates.</title>
        <authorList>
            <person name="Beno S.M."/>
        </authorList>
    </citation>
    <scope>NUCLEOTIDE SEQUENCE [LARGE SCALE GENOMIC DNA]</scope>
    <source>
        <strain evidence="9 10">FSL R5-0378</strain>
    </source>
</reference>
<dbReference type="SUPFAM" id="SSF161098">
    <property type="entry name" value="MetI-like"/>
    <property type="match status" value="1"/>
</dbReference>
<accession>A0A1R1EP48</accession>
<sequence length="314" mass="33581">MVAFISKRLLLFIPTLFGVSVIVFLMLQMVPGDPVNTIVPADATEEERMQVTRELGLDKPIYVQFIYWLVHMFQGDMGTSIIKRLPVSELLLPAVGNTLLLAAASAVVSFGLGLAIGVYSAYRPKSWAASLFNVLGLAGIGMPNFWAALILIGIFSVSLGWLPSSGMQSIGGGGLLDTFRHLILPTIAASLTTLGVMTRMVRSTIAGLLQQDFVFALQAKGAPAGKVLRHVLKNGMPTILTVAGLQFGYLIGGSVLVETVFAWPGIGQLIYQAIGQRDFPIVQSGVLVVAVAFVLINLAVDSLHAVLDPRVRHS</sequence>
<feature type="transmembrane region" description="Helical" evidence="7">
    <location>
        <begin position="134"/>
        <end position="162"/>
    </location>
</feature>
<dbReference type="Gene3D" id="1.10.3720.10">
    <property type="entry name" value="MetI-like"/>
    <property type="match status" value="1"/>
</dbReference>
<dbReference type="RefSeq" id="WP_076171024.1">
    <property type="nucleotide sequence ID" value="NZ_MRTP01000004.1"/>
</dbReference>
<comment type="caution">
    <text evidence="9">The sequence shown here is derived from an EMBL/GenBank/DDBJ whole genome shotgun (WGS) entry which is preliminary data.</text>
</comment>
<dbReference type="EMBL" id="MRTP01000004">
    <property type="protein sequence ID" value="OMF53567.1"/>
    <property type="molecule type" value="Genomic_DNA"/>
</dbReference>
<evidence type="ECO:0000256" key="3">
    <source>
        <dbReference type="ARBA" id="ARBA00022475"/>
    </source>
</evidence>
<keyword evidence="3" id="KW-1003">Cell membrane</keyword>
<evidence type="ECO:0000313" key="10">
    <source>
        <dbReference type="Proteomes" id="UP000187172"/>
    </source>
</evidence>
<evidence type="ECO:0000256" key="2">
    <source>
        <dbReference type="ARBA" id="ARBA00022448"/>
    </source>
</evidence>
<keyword evidence="5 7" id="KW-1133">Transmembrane helix</keyword>
<proteinExistence type="inferred from homology"/>
<keyword evidence="10" id="KW-1185">Reference proteome</keyword>
<dbReference type="Pfam" id="PF19300">
    <property type="entry name" value="BPD_transp_1_N"/>
    <property type="match status" value="1"/>
</dbReference>
<keyword evidence="2 7" id="KW-0813">Transport</keyword>
<keyword evidence="6 7" id="KW-0472">Membrane</keyword>
<feature type="domain" description="ABC transmembrane type-1" evidence="8">
    <location>
        <begin position="95"/>
        <end position="300"/>
    </location>
</feature>
<feature type="transmembrane region" description="Helical" evidence="7">
    <location>
        <begin position="239"/>
        <end position="261"/>
    </location>
</feature>
<evidence type="ECO:0000256" key="5">
    <source>
        <dbReference type="ARBA" id="ARBA00022989"/>
    </source>
</evidence>
<dbReference type="Pfam" id="PF00528">
    <property type="entry name" value="BPD_transp_1"/>
    <property type="match status" value="1"/>
</dbReference>
<evidence type="ECO:0000256" key="1">
    <source>
        <dbReference type="ARBA" id="ARBA00004651"/>
    </source>
</evidence>
<comment type="subcellular location">
    <subcellularLocation>
        <location evidence="1 7">Cell membrane</location>
        <topology evidence="1 7">Multi-pass membrane protein</topology>
    </subcellularLocation>
</comment>
<dbReference type="STRING" id="297318.BK138_17160"/>
<dbReference type="GO" id="GO:0005886">
    <property type="term" value="C:plasma membrane"/>
    <property type="evidence" value="ECO:0007669"/>
    <property type="project" value="UniProtKB-SubCell"/>
</dbReference>